<accession>A0A5M4FEP9</accession>
<keyword evidence="1" id="KW-0812">Transmembrane</keyword>
<feature type="transmembrane region" description="Helical" evidence="1">
    <location>
        <begin position="12"/>
        <end position="37"/>
    </location>
</feature>
<evidence type="ECO:0000313" key="3">
    <source>
        <dbReference type="EMBL" id="KAA1397752.1"/>
    </source>
</evidence>
<dbReference type="EMBL" id="SDPQ02000002">
    <property type="protein sequence ID" value="KAA1397752.1"/>
    <property type="molecule type" value="Genomic_DNA"/>
</dbReference>
<keyword evidence="4" id="KW-1185">Reference proteome</keyword>
<dbReference type="InterPro" id="IPR012495">
    <property type="entry name" value="TadE-like_dom"/>
</dbReference>
<dbReference type="Pfam" id="PF07811">
    <property type="entry name" value="TadE"/>
    <property type="match status" value="1"/>
</dbReference>
<organism evidence="3 4">
    <name type="scientific">Aeromicrobium ginsengisoli</name>
    <dbReference type="NCBI Taxonomy" id="363867"/>
    <lineage>
        <taxon>Bacteria</taxon>
        <taxon>Bacillati</taxon>
        <taxon>Actinomycetota</taxon>
        <taxon>Actinomycetes</taxon>
        <taxon>Propionibacteriales</taxon>
        <taxon>Nocardioidaceae</taxon>
        <taxon>Aeromicrobium</taxon>
    </lineage>
</organism>
<evidence type="ECO:0000259" key="2">
    <source>
        <dbReference type="Pfam" id="PF07811"/>
    </source>
</evidence>
<sequence length="134" mass="14214">MMKQRVRDERGAVSIVQVVLIAPALLLVLMFIVQYALVAHAQSVAEAAAEEGASVARRAHGNEAGAQAETVRYLNALGPKMLTERSISVSRTQVTATVTVTGNVISLVPGIHPKVRETSSGPVERYVPPVEDGS</sequence>
<keyword evidence="1" id="KW-1133">Transmembrane helix</keyword>
<dbReference type="AlphaFoldDB" id="A0A5M4FEP9"/>
<reference evidence="3" key="1">
    <citation type="submission" date="2019-09" db="EMBL/GenBank/DDBJ databases">
        <authorList>
            <person name="Li J."/>
        </authorList>
    </citation>
    <scope>NUCLEOTIDE SEQUENCE [LARGE SCALE GENOMIC DNA]</scope>
    <source>
        <strain evidence="3">JCM 14732</strain>
    </source>
</reference>
<name>A0A5M4FEP9_9ACTN</name>
<gene>
    <name evidence="3" type="ORF">ESP70_010400</name>
</gene>
<dbReference type="Proteomes" id="UP000380867">
    <property type="component" value="Unassembled WGS sequence"/>
</dbReference>
<evidence type="ECO:0000256" key="1">
    <source>
        <dbReference type="SAM" id="Phobius"/>
    </source>
</evidence>
<protein>
    <submittedName>
        <fullName evidence="3">Pilus assembly protein</fullName>
    </submittedName>
</protein>
<proteinExistence type="predicted"/>
<comment type="caution">
    <text evidence="3">The sequence shown here is derived from an EMBL/GenBank/DDBJ whole genome shotgun (WGS) entry which is preliminary data.</text>
</comment>
<evidence type="ECO:0000313" key="4">
    <source>
        <dbReference type="Proteomes" id="UP000380867"/>
    </source>
</evidence>
<feature type="domain" description="TadE-like" evidence="2">
    <location>
        <begin position="13"/>
        <end position="53"/>
    </location>
</feature>
<dbReference type="OrthoDB" id="5187619at2"/>
<keyword evidence="1" id="KW-0472">Membrane</keyword>